<evidence type="ECO:0000313" key="3">
    <source>
        <dbReference type="Proteomes" id="UP000253772"/>
    </source>
</evidence>
<dbReference type="RefSeq" id="WP_080672816.1">
    <property type="nucleotide sequence ID" value="NZ_CP037901.1"/>
</dbReference>
<evidence type="ECO:0000313" key="2">
    <source>
        <dbReference type="EMBL" id="QBP14098.1"/>
    </source>
</evidence>
<name>A0A2L0X3J8_9BURK</name>
<dbReference type="PANTHER" id="PTHR42928">
    <property type="entry name" value="TRICARBOXYLATE-BINDING PROTEIN"/>
    <property type="match status" value="1"/>
</dbReference>
<dbReference type="InterPro" id="IPR005064">
    <property type="entry name" value="BUG"/>
</dbReference>
<dbReference type="InterPro" id="IPR042100">
    <property type="entry name" value="Bug_dom1"/>
</dbReference>
<organism evidence="2 3">
    <name type="scientific">Cupriavidus metallidurans</name>
    <dbReference type="NCBI Taxonomy" id="119219"/>
    <lineage>
        <taxon>Bacteria</taxon>
        <taxon>Pseudomonadati</taxon>
        <taxon>Pseudomonadota</taxon>
        <taxon>Betaproteobacteria</taxon>
        <taxon>Burkholderiales</taxon>
        <taxon>Burkholderiaceae</taxon>
        <taxon>Cupriavidus</taxon>
    </lineage>
</organism>
<dbReference type="PANTHER" id="PTHR42928:SF5">
    <property type="entry name" value="BLR1237 PROTEIN"/>
    <property type="match status" value="1"/>
</dbReference>
<sequence length="132" mass="13940">MHLRGFGAPQLARGLQPPPGADRFALTTGVKLTRIAALPDVPTLREAGVPLEIYAWSCVFTRAATPQAVVGKLRMALTKALADPKLDEAIVAGGGERFSPPPEQVTRFLADERTLWGISSAAVTSAPTDLPP</sequence>
<gene>
    <name evidence="2" type="ORF">DDF84_021215</name>
</gene>
<dbReference type="OrthoDB" id="8443386at2"/>
<dbReference type="AlphaFoldDB" id="A0A2L0X3J8"/>
<dbReference type="Gene3D" id="3.40.190.150">
    <property type="entry name" value="Bordetella uptake gene, domain 1"/>
    <property type="match status" value="1"/>
</dbReference>
<dbReference type="Proteomes" id="UP000253772">
    <property type="component" value="Chromosome c2"/>
</dbReference>
<reference evidence="2 3" key="1">
    <citation type="submission" date="2019-03" db="EMBL/GenBank/DDBJ databases">
        <title>Comparative insights into the high quality Complete genome sequence of highly metal resistant Cupriavidus metallidurans strain BS1 isolated from a gold-copper mine.</title>
        <authorList>
            <person name="Mazhar H.S."/>
            <person name="Rensing C."/>
        </authorList>
    </citation>
    <scope>NUCLEOTIDE SEQUENCE [LARGE SCALE GENOMIC DNA]</scope>
    <source>
        <strain evidence="2 3">BS1</strain>
    </source>
</reference>
<evidence type="ECO:0000256" key="1">
    <source>
        <dbReference type="ARBA" id="ARBA00006987"/>
    </source>
</evidence>
<dbReference type="EMBL" id="CP037901">
    <property type="protein sequence ID" value="QBP14098.1"/>
    <property type="molecule type" value="Genomic_DNA"/>
</dbReference>
<proteinExistence type="inferred from homology"/>
<comment type="similarity">
    <text evidence="1">Belongs to the UPF0065 (bug) family.</text>
</comment>
<accession>A0A2L0X3J8</accession>
<protein>
    <submittedName>
        <fullName evidence="2">Uncharacterized protein</fullName>
    </submittedName>
</protein>
<dbReference type="Gene3D" id="3.40.190.10">
    <property type="entry name" value="Periplasmic binding protein-like II"/>
    <property type="match status" value="1"/>
</dbReference>
<dbReference type="Pfam" id="PF03401">
    <property type="entry name" value="TctC"/>
    <property type="match status" value="1"/>
</dbReference>